<dbReference type="PANTHER" id="PTHR10643">
    <property type="entry name" value="KINETOCHORE PROTEIN NDC80"/>
    <property type="match status" value="1"/>
</dbReference>
<keyword evidence="2 10" id="KW-0158">Chromosome</keyword>
<dbReference type="AlphaFoldDB" id="H2Z2P8"/>
<dbReference type="Pfam" id="PF03801">
    <property type="entry name" value="Ndc80_HEC"/>
    <property type="match status" value="1"/>
</dbReference>
<evidence type="ECO:0000256" key="3">
    <source>
        <dbReference type="ARBA" id="ARBA00022618"/>
    </source>
</evidence>
<keyword evidence="4 10" id="KW-0498">Mitosis</keyword>
<proteinExistence type="inferred from homology"/>
<dbReference type="InterPro" id="IPR038273">
    <property type="entry name" value="Ndc80_sf"/>
</dbReference>
<reference evidence="13" key="2">
    <citation type="submission" date="2025-08" db="UniProtKB">
        <authorList>
            <consortium name="Ensembl"/>
        </authorList>
    </citation>
    <scope>IDENTIFICATION</scope>
</reference>
<feature type="region of interest" description="Disordered" evidence="11">
    <location>
        <begin position="1"/>
        <end position="55"/>
    </location>
</feature>
<feature type="compositionally biased region" description="Polar residues" evidence="11">
    <location>
        <begin position="16"/>
        <end position="30"/>
    </location>
</feature>
<evidence type="ECO:0000313" key="13">
    <source>
        <dbReference type="Ensembl" id="ENSCSAVP00000011860.1"/>
    </source>
</evidence>
<dbReference type="GO" id="GO:0005634">
    <property type="term" value="C:nucleus"/>
    <property type="evidence" value="ECO:0007669"/>
    <property type="project" value="UniProtKB-SubCell"/>
</dbReference>
<dbReference type="InterPro" id="IPR055260">
    <property type="entry name" value="Ndc80_CH"/>
</dbReference>
<dbReference type="Proteomes" id="UP000007875">
    <property type="component" value="Unassembled WGS sequence"/>
</dbReference>
<name>H2Z2P8_CIOSA</name>
<evidence type="ECO:0000256" key="8">
    <source>
        <dbReference type="ARBA" id="ARBA00023306"/>
    </source>
</evidence>
<keyword evidence="5 10" id="KW-0995">Kinetochore</keyword>
<evidence type="ECO:0000256" key="11">
    <source>
        <dbReference type="SAM" id="MobiDB-lite"/>
    </source>
</evidence>
<reference evidence="13" key="3">
    <citation type="submission" date="2025-09" db="UniProtKB">
        <authorList>
            <consortium name="Ensembl"/>
        </authorList>
    </citation>
    <scope>IDENTIFICATION</scope>
</reference>
<feature type="compositionally biased region" description="Polar residues" evidence="11">
    <location>
        <begin position="41"/>
        <end position="52"/>
    </location>
</feature>
<comment type="function">
    <text evidence="10">Acts as a component of the essential kinetochore-associated NDC80 complex, which is required for chromosome segregation and spindle checkpoint activity.</text>
</comment>
<evidence type="ECO:0000256" key="5">
    <source>
        <dbReference type="ARBA" id="ARBA00022838"/>
    </source>
</evidence>
<evidence type="ECO:0000256" key="9">
    <source>
        <dbReference type="ARBA" id="ARBA00023328"/>
    </source>
</evidence>
<comment type="subunit">
    <text evidence="10">Component of the NDC80 complex.</text>
</comment>
<dbReference type="InParanoid" id="H2Z2P8"/>
<dbReference type="STRING" id="51511.ENSCSAVP00000011860"/>
<comment type="subcellular location">
    <subcellularLocation>
        <location evidence="10">Chromosome</location>
        <location evidence="10">Centromere</location>
        <location evidence="10">Kinetochore</location>
    </subcellularLocation>
    <subcellularLocation>
        <location evidence="10">Nucleus</location>
    </subcellularLocation>
</comment>
<evidence type="ECO:0000256" key="4">
    <source>
        <dbReference type="ARBA" id="ARBA00022776"/>
    </source>
</evidence>
<reference evidence="14" key="1">
    <citation type="submission" date="2003-08" db="EMBL/GenBank/DDBJ databases">
        <authorList>
            <person name="Birren B."/>
            <person name="Nusbaum C."/>
            <person name="Abebe A."/>
            <person name="Abouelleil A."/>
            <person name="Adekoya E."/>
            <person name="Ait-zahra M."/>
            <person name="Allen N."/>
            <person name="Allen T."/>
            <person name="An P."/>
            <person name="Anderson M."/>
            <person name="Anderson S."/>
            <person name="Arachchi H."/>
            <person name="Armbruster J."/>
            <person name="Bachantsang P."/>
            <person name="Baldwin J."/>
            <person name="Barry A."/>
            <person name="Bayul T."/>
            <person name="Blitshsteyn B."/>
            <person name="Bloom T."/>
            <person name="Blye J."/>
            <person name="Boguslavskiy L."/>
            <person name="Borowsky M."/>
            <person name="Boukhgalter B."/>
            <person name="Brunache A."/>
            <person name="Butler J."/>
            <person name="Calixte N."/>
            <person name="Calvo S."/>
            <person name="Camarata J."/>
            <person name="Campo K."/>
            <person name="Chang J."/>
            <person name="Cheshatsang Y."/>
            <person name="Citroen M."/>
            <person name="Collymore A."/>
            <person name="Considine T."/>
            <person name="Cook A."/>
            <person name="Cooke P."/>
            <person name="Corum B."/>
            <person name="Cuomo C."/>
            <person name="David R."/>
            <person name="Dawoe T."/>
            <person name="Degray S."/>
            <person name="Dodge S."/>
            <person name="Dooley K."/>
            <person name="Dorje P."/>
            <person name="Dorjee K."/>
            <person name="Dorris L."/>
            <person name="Duffey N."/>
            <person name="Dupes A."/>
            <person name="Elkins T."/>
            <person name="Engels R."/>
            <person name="Erickson J."/>
            <person name="Farina A."/>
            <person name="Faro S."/>
            <person name="Ferreira P."/>
            <person name="Fischer H."/>
            <person name="Fitzgerald M."/>
            <person name="Foley K."/>
            <person name="Gage D."/>
            <person name="Galagan J."/>
            <person name="Gearin G."/>
            <person name="Gnerre S."/>
            <person name="Gnirke A."/>
            <person name="Goyette A."/>
            <person name="Graham J."/>
            <person name="Grandbois E."/>
            <person name="Gyaltsen K."/>
            <person name="Hafez N."/>
            <person name="Hagopian D."/>
            <person name="Hagos B."/>
            <person name="Hall J."/>
            <person name="Hatcher B."/>
            <person name="Heller A."/>
            <person name="Higgins H."/>
            <person name="Honan T."/>
            <person name="Horn A."/>
            <person name="Houde N."/>
            <person name="Hughes L."/>
            <person name="Hulme W."/>
            <person name="Husby E."/>
            <person name="Iliev I."/>
            <person name="Jaffe D."/>
            <person name="Jones C."/>
            <person name="Kamal M."/>
            <person name="Kamat A."/>
            <person name="Kamvysselis M."/>
            <person name="Karlsson E."/>
            <person name="Kells C."/>
            <person name="Kieu A."/>
            <person name="Kisner P."/>
            <person name="Kodira C."/>
            <person name="Kulbokas E."/>
            <person name="Labutti K."/>
            <person name="Lama D."/>
            <person name="Landers T."/>
            <person name="Leger J."/>
            <person name="Levine S."/>
            <person name="Lewis D."/>
            <person name="Lewis T."/>
            <person name="Lindblad-toh K."/>
            <person name="Liu X."/>
            <person name="Lokyitsang T."/>
            <person name="Lokyitsang Y."/>
            <person name="Lucien O."/>
            <person name="Lui A."/>
            <person name="Ma L.J."/>
            <person name="Mabbitt R."/>
            <person name="Macdonald J."/>
            <person name="Maclean C."/>
            <person name="Major J."/>
            <person name="Manning J."/>
            <person name="Marabella R."/>
            <person name="Maru K."/>
            <person name="Matthews C."/>
            <person name="Mauceli E."/>
            <person name="Mccarthy M."/>
            <person name="Mcdonough S."/>
            <person name="Mcghee T."/>
            <person name="Meldrim J."/>
            <person name="Meneus L."/>
            <person name="Mesirov J."/>
            <person name="Mihalev A."/>
            <person name="Mihova T."/>
            <person name="Mikkelsen T."/>
            <person name="Mlenga V."/>
            <person name="Moru K."/>
            <person name="Mozes J."/>
            <person name="Mulrain L."/>
            <person name="Munson G."/>
            <person name="Naylor J."/>
            <person name="Newes C."/>
            <person name="Nguyen C."/>
            <person name="Nguyen N."/>
            <person name="Nguyen T."/>
            <person name="Nicol R."/>
            <person name="Nielsen C."/>
            <person name="Nizzari M."/>
            <person name="Norbu C."/>
            <person name="Norbu N."/>
            <person name="O'donnell P."/>
            <person name="Okoawo O."/>
            <person name="O'leary S."/>
            <person name="Omotosho B."/>
            <person name="O'neill K."/>
            <person name="Osman S."/>
            <person name="Parker S."/>
            <person name="Perrin D."/>
            <person name="Phunkhang P."/>
            <person name="Piqani B."/>
            <person name="Purcell S."/>
            <person name="Rachupka T."/>
            <person name="Ramasamy U."/>
            <person name="Rameau R."/>
            <person name="Ray V."/>
            <person name="Raymond C."/>
            <person name="Retta R."/>
            <person name="Richardson S."/>
            <person name="Rise C."/>
            <person name="Rodriguez J."/>
            <person name="Rogers J."/>
            <person name="Rogov P."/>
            <person name="Rutman M."/>
            <person name="Schupbach R."/>
            <person name="Seaman C."/>
            <person name="Settipalli S."/>
            <person name="Sharpe T."/>
            <person name="Sheridan J."/>
            <person name="Sherpa N."/>
            <person name="Shi J."/>
            <person name="Smirnov S."/>
            <person name="Smith C."/>
            <person name="Sougnez C."/>
            <person name="Spencer B."/>
            <person name="Stalker J."/>
            <person name="Stange-thomann N."/>
            <person name="Stavropoulos S."/>
            <person name="Stetson K."/>
            <person name="Stone C."/>
            <person name="Stone S."/>
            <person name="Stubbs M."/>
            <person name="Talamas J."/>
            <person name="Tchuinga P."/>
            <person name="Tenzing P."/>
            <person name="Tesfaye S."/>
            <person name="Theodore J."/>
            <person name="Thoulutsang Y."/>
            <person name="Topham K."/>
            <person name="Towey S."/>
            <person name="Tsamla T."/>
            <person name="Tsomo N."/>
            <person name="Vallee D."/>
            <person name="Vassiliev H."/>
            <person name="Venkataraman V."/>
            <person name="Vinson J."/>
            <person name="Vo A."/>
            <person name="Wade C."/>
            <person name="Wang S."/>
            <person name="Wangchuk T."/>
            <person name="Wangdi T."/>
            <person name="Whittaker C."/>
            <person name="Wilkinson J."/>
            <person name="Wu Y."/>
            <person name="Wyman D."/>
            <person name="Yadav S."/>
            <person name="Yang S."/>
            <person name="Yang X."/>
            <person name="Yeager S."/>
            <person name="Yee E."/>
            <person name="Young G."/>
            <person name="Zainoun J."/>
            <person name="Zembeck L."/>
            <person name="Zimmer A."/>
            <person name="Zody M."/>
            <person name="Lander E."/>
        </authorList>
    </citation>
    <scope>NUCLEOTIDE SEQUENCE [LARGE SCALE GENOMIC DNA]</scope>
</reference>
<feature type="domain" description="Kinetochore protein Ndc80 CH" evidence="12">
    <location>
        <begin position="44"/>
        <end position="144"/>
    </location>
</feature>
<dbReference type="HOGENOM" id="CLU_1795806_0_0_1"/>
<keyword evidence="3 10" id="KW-0132">Cell division</keyword>
<keyword evidence="8 10" id="KW-0131">Cell cycle</keyword>
<protein>
    <recommendedName>
        <fullName evidence="10">Kinetochore protein NDC80</fullName>
    </recommendedName>
</protein>
<evidence type="ECO:0000256" key="7">
    <source>
        <dbReference type="ARBA" id="ARBA00023242"/>
    </source>
</evidence>
<dbReference type="GO" id="GO:0051315">
    <property type="term" value="P:attachment of mitotic spindle microtubules to kinetochore"/>
    <property type="evidence" value="ECO:0007669"/>
    <property type="project" value="UniProtKB-UniRule"/>
</dbReference>
<evidence type="ECO:0000259" key="12">
    <source>
        <dbReference type="Pfam" id="PF03801"/>
    </source>
</evidence>
<organism evidence="13 14">
    <name type="scientific">Ciona savignyi</name>
    <name type="common">Pacific transparent sea squirt</name>
    <dbReference type="NCBI Taxonomy" id="51511"/>
    <lineage>
        <taxon>Eukaryota</taxon>
        <taxon>Metazoa</taxon>
        <taxon>Chordata</taxon>
        <taxon>Tunicata</taxon>
        <taxon>Ascidiacea</taxon>
        <taxon>Phlebobranchia</taxon>
        <taxon>Cionidae</taxon>
        <taxon>Ciona</taxon>
    </lineage>
</organism>
<keyword evidence="9 10" id="KW-0137">Centromere</keyword>
<dbReference type="Ensembl" id="ENSCSAVT00000011998.1">
    <property type="protein sequence ID" value="ENSCSAVP00000011860.1"/>
    <property type="gene ID" value="ENSCSAVG00000006960.1"/>
</dbReference>
<comment type="similarity">
    <text evidence="1 10">Belongs to the NDC80/HEC1 family.</text>
</comment>
<evidence type="ECO:0000256" key="2">
    <source>
        <dbReference type="ARBA" id="ARBA00022454"/>
    </source>
</evidence>
<keyword evidence="7 10" id="KW-0539">Nucleus</keyword>
<evidence type="ECO:0000313" key="14">
    <source>
        <dbReference type="Proteomes" id="UP000007875"/>
    </source>
</evidence>
<keyword evidence="14" id="KW-1185">Reference proteome</keyword>
<evidence type="ECO:0000256" key="10">
    <source>
        <dbReference type="RuleBase" id="RU368072"/>
    </source>
</evidence>
<evidence type="ECO:0000256" key="6">
    <source>
        <dbReference type="ARBA" id="ARBA00023054"/>
    </source>
</evidence>
<dbReference type="GO" id="GO:0051301">
    <property type="term" value="P:cell division"/>
    <property type="evidence" value="ECO:0007669"/>
    <property type="project" value="UniProtKB-UniRule"/>
</dbReference>
<sequence length="144" mass="16569">MHRQSHKMSLGGRDSMQGSSVKKARTSSATPLMRSVKRQPVSMSGNQRQSYVAQEHQLITDDRPIKNKAYMKRCVMDLIHLLTDLGYPNTVYPKMMNPPTNREYQRILQFLVTTICNHHMDKPDEDMLHLVKALGSPYMISKSH</sequence>
<accession>H2Z2P8</accession>
<dbReference type="Gene3D" id="1.10.418.30">
    <property type="entry name" value="Ncd80 complex, Ncd80 subunit"/>
    <property type="match status" value="1"/>
</dbReference>
<keyword evidence="6" id="KW-0175">Coiled coil</keyword>
<dbReference type="InterPro" id="IPR005550">
    <property type="entry name" value="Kinetochore_Ndc80"/>
</dbReference>
<dbReference type="PANTHER" id="PTHR10643:SF2">
    <property type="entry name" value="KINETOCHORE PROTEIN NDC80 HOMOLOG"/>
    <property type="match status" value="1"/>
</dbReference>
<evidence type="ECO:0000256" key="1">
    <source>
        <dbReference type="ARBA" id="ARBA00007050"/>
    </source>
</evidence>
<dbReference type="GO" id="GO:0031262">
    <property type="term" value="C:Ndc80 complex"/>
    <property type="evidence" value="ECO:0007669"/>
    <property type="project" value="UniProtKB-UniRule"/>
</dbReference>